<keyword evidence="1" id="KW-0472">Membrane</keyword>
<gene>
    <name evidence="3" type="ORF">DF185_14640</name>
</gene>
<dbReference type="PANTHER" id="PTHR40547">
    <property type="entry name" value="SLL0298 PROTEIN"/>
    <property type="match status" value="1"/>
</dbReference>
<evidence type="ECO:0000313" key="4">
    <source>
        <dbReference type="Proteomes" id="UP000248079"/>
    </source>
</evidence>
<dbReference type="Pfam" id="PF09835">
    <property type="entry name" value="DUF2062"/>
    <property type="match status" value="1"/>
</dbReference>
<feature type="transmembrane region" description="Helical" evidence="1">
    <location>
        <begin position="122"/>
        <end position="145"/>
    </location>
</feature>
<proteinExistence type="predicted"/>
<feature type="transmembrane region" description="Helical" evidence="1">
    <location>
        <begin position="49"/>
        <end position="70"/>
    </location>
</feature>
<sequence>MNYQAYIEKFRPSRIKKAIVAEITAANNSNSVIAFSLALGAFIAFSPTWGFQTALALSLAVLLRLNKVLVLVTVNISSIPPLIPLILIAGYQTGAFVLTGQFQTEVPDLMNLKTLGENYLQFALGSLIVASIVGSLFYAVIFLLLKKFR</sequence>
<evidence type="ECO:0000259" key="2">
    <source>
        <dbReference type="Pfam" id="PF09835"/>
    </source>
</evidence>
<dbReference type="InterPro" id="IPR018639">
    <property type="entry name" value="DUF2062"/>
</dbReference>
<dbReference type="Proteomes" id="UP000248079">
    <property type="component" value="Unassembled WGS sequence"/>
</dbReference>
<feature type="domain" description="DUF2062" evidence="2">
    <location>
        <begin position="19"/>
        <end position="148"/>
    </location>
</feature>
<comment type="caution">
    <text evidence="3">The sequence shown here is derived from an EMBL/GenBank/DDBJ whole genome shotgun (WGS) entry which is preliminary data.</text>
</comment>
<keyword evidence="1" id="KW-1133">Transmembrane helix</keyword>
<keyword evidence="4" id="KW-1185">Reference proteome</keyword>
<reference evidence="3 4" key="1">
    <citation type="submission" date="2018-05" db="EMBL/GenBank/DDBJ databases">
        <title>Marinifilum breve JC075T sp. nov., a marine bacterium isolated from Yongle Blue Hole in the South China Sea.</title>
        <authorList>
            <person name="Fu T."/>
        </authorList>
    </citation>
    <scope>NUCLEOTIDE SEQUENCE [LARGE SCALE GENOMIC DNA]</scope>
    <source>
        <strain evidence="3 4">JC075</strain>
    </source>
</reference>
<dbReference type="PANTHER" id="PTHR40547:SF1">
    <property type="entry name" value="SLL0298 PROTEIN"/>
    <property type="match status" value="1"/>
</dbReference>
<dbReference type="OrthoDB" id="9810303at2"/>
<name>A0A2V4A943_9BACT</name>
<dbReference type="RefSeq" id="WP_110361507.1">
    <property type="nucleotide sequence ID" value="NZ_QFLI01000006.1"/>
</dbReference>
<accession>A0A2V4A943</accession>
<keyword evidence="1" id="KW-0812">Transmembrane</keyword>
<evidence type="ECO:0000313" key="3">
    <source>
        <dbReference type="EMBL" id="PXX99112.1"/>
    </source>
</evidence>
<dbReference type="AlphaFoldDB" id="A0A2V4A943"/>
<evidence type="ECO:0000256" key="1">
    <source>
        <dbReference type="SAM" id="Phobius"/>
    </source>
</evidence>
<dbReference type="EMBL" id="QFLI01000006">
    <property type="protein sequence ID" value="PXX99112.1"/>
    <property type="molecule type" value="Genomic_DNA"/>
</dbReference>
<organism evidence="3 4">
    <name type="scientific">Marinifilum breve</name>
    <dbReference type="NCBI Taxonomy" id="2184082"/>
    <lineage>
        <taxon>Bacteria</taxon>
        <taxon>Pseudomonadati</taxon>
        <taxon>Bacteroidota</taxon>
        <taxon>Bacteroidia</taxon>
        <taxon>Marinilabiliales</taxon>
        <taxon>Marinifilaceae</taxon>
    </lineage>
</organism>
<protein>
    <recommendedName>
        <fullName evidence="2">DUF2062 domain-containing protein</fullName>
    </recommendedName>
</protein>